<dbReference type="InterPro" id="IPR011606">
    <property type="entry name" value="Brnchd-chn_aa_trnsp_permease"/>
</dbReference>
<evidence type="ECO:0000256" key="2">
    <source>
        <dbReference type="ARBA" id="ARBA00010735"/>
    </source>
</evidence>
<evidence type="ECO:0000256" key="6">
    <source>
        <dbReference type="ARBA" id="ARBA00022989"/>
    </source>
</evidence>
<feature type="transmembrane region" description="Helical" evidence="8">
    <location>
        <begin position="56"/>
        <end position="74"/>
    </location>
</feature>
<name>A0ABQ1IXM1_9GAMM</name>
<feature type="transmembrane region" description="Helical" evidence="8">
    <location>
        <begin position="79"/>
        <end position="96"/>
    </location>
</feature>
<protein>
    <recommendedName>
        <fullName evidence="11">Branched-chain amino acid ABC transporter permease</fullName>
    </recommendedName>
</protein>
<comment type="caution">
    <text evidence="9">The sequence shown here is derived from an EMBL/GenBank/DDBJ whole genome shotgun (WGS) entry which is preliminary data.</text>
</comment>
<keyword evidence="10" id="KW-1185">Reference proteome</keyword>
<keyword evidence="6 8" id="KW-1133">Transmembrane helix</keyword>
<keyword evidence="7 8" id="KW-0472">Membrane</keyword>
<feature type="transmembrane region" description="Helical" evidence="8">
    <location>
        <begin position="102"/>
        <end position="118"/>
    </location>
</feature>
<comment type="subcellular location">
    <subcellularLocation>
        <location evidence="1">Cell membrane</location>
        <topology evidence="1">Multi-pass membrane protein</topology>
    </subcellularLocation>
</comment>
<evidence type="ECO:0008006" key="11">
    <source>
        <dbReference type="Google" id="ProtNLM"/>
    </source>
</evidence>
<evidence type="ECO:0000256" key="3">
    <source>
        <dbReference type="ARBA" id="ARBA00022448"/>
    </source>
</evidence>
<evidence type="ECO:0000313" key="10">
    <source>
        <dbReference type="Proteomes" id="UP000646152"/>
    </source>
</evidence>
<organism evidence="9 10">
    <name type="scientific">Oceanisphaera marina</name>
    <dbReference type="NCBI Taxonomy" id="2017550"/>
    <lineage>
        <taxon>Bacteria</taxon>
        <taxon>Pseudomonadati</taxon>
        <taxon>Pseudomonadota</taxon>
        <taxon>Gammaproteobacteria</taxon>
        <taxon>Aeromonadales</taxon>
        <taxon>Aeromonadaceae</taxon>
        <taxon>Oceanisphaera</taxon>
    </lineage>
</organism>
<proteinExistence type="inferred from homology"/>
<evidence type="ECO:0000256" key="8">
    <source>
        <dbReference type="SAM" id="Phobius"/>
    </source>
</evidence>
<keyword evidence="4" id="KW-1003">Cell membrane</keyword>
<accession>A0ABQ1IXM1</accession>
<evidence type="ECO:0000256" key="1">
    <source>
        <dbReference type="ARBA" id="ARBA00004651"/>
    </source>
</evidence>
<reference evidence="10" key="1">
    <citation type="journal article" date="2019" name="Int. J. Syst. Evol. Microbiol.">
        <title>The Global Catalogue of Microorganisms (GCM) 10K type strain sequencing project: providing services to taxonomists for standard genome sequencing and annotation.</title>
        <authorList>
            <consortium name="The Broad Institute Genomics Platform"/>
            <consortium name="The Broad Institute Genome Sequencing Center for Infectious Disease"/>
            <person name="Wu L."/>
            <person name="Ma J."/>
        </authorList>
    </citation>
    <scope>NUCLEOTIDE SEQUENCE [LARGE SCALE GENOMIC DNA]</scope>
    <source>
        <strain evidence="10">CGMCC 1.15923</strain>
    </source>
</reference>
<dbReference type="PANTHER" id="PTHR34979">
    <property type="entry name" value="INNER MEMBRANE PROTEIN YGAZ"/>
    <property type="match status" value="1"/>
</dbReference>
<comment type="similarity">
    <text evidence="2">Belongs to the AzlC family.</text>
</comment>
<evidence type="ECO:0000313" key="9">
    <source>
        <dbReference type="EMBL" id="GGB53595.1"/>
    </source>
</evidence>
<sequence length="124" mass="13623">MLTDEMFAITNSYIERKRSFNYLYAVTSGVAFYVMWNISTLVGIVAGSSIDNLEELGLEFAIAATFIAIVVPSIKHRSTLVSVIISGISVLALEFIEFEYSLIAATLIGMVSGFYVGQGEKNEY</sequence>
<evidence type="ECO:0000256" key="4">
    <source>
        <dbReference type="ARBA" id="ARBA00022475"/>
    </source>
</evidence>
<feature type="transmembrane region" description="Helical" evidence="8">
    <location>
        <begin position="21"/>
        <end position="50"/>
    </location>
</feature>
<evidence type="ECO:0000256" key="5">
    <source>
        <dbReference type="ARBA" id="ARBA00022692"/>
    </source>
</evidence>
<dbReference type="PANTHER" id="PTHR34979:SF1">
    <property type="entry name" value="INNER MEMBRANE PROTEIN YGAZ"/>
    <property type="match status" value="1"/>
</dbReference>
<evidence type="ECO:0000256" key="7">
    <source>
        <dbReference type="ARBA" id="ARBA00023136"/>
    </source>
</evidence>
<dbReference type="EMBL" id="BMKE01000034">
    <property type="protein sequence ID" value="GGB53595.1"/>
    <property type="molecule type" value="Genomic_DNA"/>
</dbReference>
<keyword evidence="3" id="KW-0813">Transport</keyword>
<dbReference type="Proteomes" id="UP000646152">
    <property type="component" value="Unassembled WGS sequence"/>
</dbReference>
<keyword evidence="5 8" id="KW-0812">Transmembrane</keyword>
<dbReference type="RefSeq" id="WP_188630813.1">
    <property type="nucleotide sequence ID" value="NZ_BMKE01000034.1"/>
</dbReference>
<gene>
    <name evidence="9" type="ORF">GCM10011502_28520</name>
</gene>